<sequence>MLLLGGPDLGIHGSHPFVDIKRDLLNYVRPNRELLIALKSGIYGSRTVPELMCHLDYKCTPVPDSKPNFGDKYSPKKSLLAQSMLLTTTSTTSLSKASLDTYHEIVEKKTLNANSNNPSPPPASNPVVGSPPVEDTTLMDLDNCP</sequence>
<dbReference type="Proteomes" id="UP001165960">
    <property type="component" value="Unassembled WGS sequence"/>
</dbReference>
<reference evidence="1" key="1">
    <citation type="submission" date="2022-04" db="EMBL/GenBank/DDBJ databases">
        <title>Genome of the entomopathogenic fungus Entomophthora muscae.</title>
        <authorList>
            <person name="Elya C."/>
            <person name="Lovett B.R."/>
            <person name="Lee E."/>
            <person name="Macias A.M."/>
            <person name="Hajek A.E."/>
            <person name="De Bivort B.L."/>
            <person name="Kasson M.T."/>
            <person name="De Fine Licht H.H."/>
            <person name="Stajich J.E."/>
        </authorList>
    </citation>
    <scope>NUCLEOTIDE SEQUENCE</scope>
    <source>
        <strain evidence="1">Berkeley</strain>
    </source>
</reference>
<proteinExistence type="predicted"/>
<comment type="caution">
    <text evidence="1">The sequence shown here is derived from an EMBL/GenBank/DDBJ whole genome shotgun (WGS) entry which is preliminary data.</text>
</comment>
<gene>
    <name evidence="1" type="ORF">DSO57_1004405</name>
</gene>
<accession>A0ACC2SXF1</accession>
<protein>
    <submittedName>
        <fullName evidence="1">Uncharacterized protein</fullName>
    </submittedName>
</protein>
<dbReference type="EMBL" id="QTSX02004271">
    <property type="protein sequence ID" value="KAJ9066975.1"/>
    <property type="molecule type" value="Genomic_DNA"/>
</dbReference>
<evidence type="ECO:0000313" key="1">
    <source>
        <dbReference type="EMBL" id="KAJ9066975.1"/>
    </source>
</evidence>
<evidence type="ECO:0000313" key="2">
    <source>
        <dbReference type="Proteomes" id="UP001165960"/>
    </source>
</evidence>
<name>A0ACC2SXF1_9FUNG</name>
<organism evidence="1 2">
    <name type="scientific">Entomophthora muscae</name>
    <dbReference type="NCBI Taxonomy" id="34485"/>
    <lineage>
        <taxon>Eukaryota</taxon>
        <taxon>Fungi</taxon>
        <taxon>Fungi incertae sedis</taxon>
        <taxon>Zoopagomycota</taxon>
        <taxon>Entomophthoromycotina</taxon>
        <taxon>Entomophthoromycetes</taxon>
        <taxon>Entomophthorales</taxon>
        <taxon>Entomophthoraceae</taxon>
        <taxon>Entomophthora</taxon>
    </lineage>
</organism>
<keyword evidence="2" id="KW-1185">Reference proteome</keyword>